<dbReference type="Proteomes" id="UP000823775">
    <property type="component" value="Unassembled WGS sequence"/>
</dbReference>
<name>A0ABS8WW33_DATST</name>
<protein>
    <submittedName>
        <fullName evidence="2">Uncharacterized protein</fullName>
    </submittedName>
</protein>
<evidence type="ECO:0000256" key="1">
    <source>
        <dbReference type="SAM" id="MobiDB-lite"/>
    </source>
</evidence>
<dbReference type="EMBL" id="JACEIK010013225">
    <property type="protein sequence ID" value="MCE3216418.1"/>
    <property type="molecule type" value="Genomic_DNA"/>
</dbReference>
<keyword evidence="3" id="KW-1185">Reference proteome</keyword>
<evidence type="ECO:0000313" key="2">
    <source>
        <dbReference type="EMBL" id="MCE3216418.1"/>
    </source>
</evidence>
<comment type="caution">
    <text evidence="2">The sequence shown here is derived from an EMBL/GenBank/DDBJ whole genome shotgun (WGS) entry which is preliminary data.</text>
</comment>
<reference evidence="2 3" key="1">
    <citation type="journal article" date="2021" name="BMC Genomics">
        <title>Datura genome reveals duplications of psychoactive alkaloid biosynthetic genes and high mutation rate following tissue culture.</title>
        <authorList>
            <person name="Rajewski A."/>
            <person name="Carter-House D."/>
            <person name="Stajich J."/>
            <person name="Litt A."/>
        </authorList>
    </citation>
    <scope>NUCLEOTIDE SEQUENCE [LARGE SCALE GENOMIC DNA]</scope>
    <source>
        <strain evidence="2">AR-01</strain>
    </source>
</reference>
<feature type="compositionally biased region" description="Polar residues" evidence="1">
    <location>
        <begin position="70"/>
        <end position="79"/>
    </location>
</feature>
<feature type="compositionally biased region" description="Low complexity" evidence="1">
    <location>
        <begin position="122"/>
        <end position="142"/>
    </location>
</feature>
<feature type="compositionally biased region" description="Low complexity" evidence="1">
    <location>
        <begin position="80"/>
        <end position="95"/>
    </location>
</feature>
<sequence>YPTMSSFFKPSLVPSLDQPQPMFVSPEILMSLSSQDQTPIIFPLANLPPPIKGELGLLVASSFGGSPGSSMATTHTSLFSNEGSASNPSPSSSVEVDLPSLLAYIQGRYTSKDTKPPPSSLTHSDPTGSSSTPTDSGKSPTTISFSDFASTNDSVPLAELKKGARKRLFHSYQLLPPRFLVWLVQRPTLGLVG</sequence>
<feature type="non-terminal residue" evidence="2">
    <location>
        <position position="1"/>
    </location>
</feature>
<feature type="region of interest" description="Disordered" evidence="1">
    <location>
        <begin position="70"/>
        <end position="95"/>
    </location>
</feature>
<accession>A0ABS8WW33</accession>
<proteinExistence type="predicted"/>
<evidence type="ECO:0000313" key="3">
    <source>
        <dbReference type="Proteomes" id="UP000823775"/>
    </source>
</evidence>
<gene>
    <name evidence="2" type="ORF">HAX54_006437</name>
</gene>
<organism evidence="2 3">
    <name type="scientific">Datura stramonium</name>
    <name type="common">Jimsonweed</name>
    <name type="synonym">Common thornapple</name>
    <dbReference type="NCBI Taxonomy" id="4076"/>
    <lineage>
        <taxon>Eukaryota</taxon>
        <taxon>Viridiplantae</taxon>
        <taxon>Streptophyta</taxon>
        <taxon>Embryophyta</taxon>
        <taxon>Tracheophyta</taxon>
        <taxon>Spermatophyta</taxon>
        <taxon>Magnoliopsida</taxon>
        <taxon>eudicotyledons</taxon>
        <taxon>Gunneridae</taxon>
        <taxon>Pentapetalae</taxon>
        <taxon>asterids</taxon>
        <taxon>lamiids</taxon>
        <taxon>Solanales</taxon>
        <taxon>Solanaceae</taxon>
        <taxon>Solanoideae</taxon>
        <taxon>Datureae</taxon>
        <taxon>Datura</taxon>
    </lineage>
</organism>
<feature type="region of interest" description="Disordered" evidence="1">
    <location>
        <begin position="109"/>
        <end position="145"/>
    </location>
</feature>